<name>A0A2N9GPW2_FAGSY</name>
<dbReference type="EMBL" id="OIVN01002201">
    <property type="protein sequence ID" value="SPD01430.1"/>
    <property type="molecule type" value="Genomic_DNA"/>
</dbReference>
<evidence type="ECO:0000256" key="6">
    <source>
        <dbReference type="ARBA" id="ARBA00048679"/>
    </source>
</evidence>
<dbReference type="PROSITE" id="PS00108">
    <property type="entry name" value="PROTEIN_KINASE_ST"/>
    <property type="match status" value="1"/>
</dbReference>
<evidence type="ECO:0000256" key="1">
    <source>
        <dbReference type="ARBA" id="ARBA00022679"/>
    </source>
</evidence>
<evidence type="ECO:0000256" key="3">
    <source>
        <dbReference type="ARBA" id="ARBA00022777"/>
    </source>
</evidence>
<protein>
    <recommendedName>
        <fullName evidence="7">Protein kinase domain-containing protein</fullName>
    </recommendedName>
</protein>
<proteinExistence type="predicted"/>
<keyword evidence="4" id="KW-0067">ATP-binding</keyword>
<evidence type="ECO:0000313" key="8">
    <source>
        <dbReference type="EMBL" id="SPD01430.1"/>
    </source>
</evidence>
<evidence type="ECO:0000256" key="2">
    <source>
        <dbReference type="ARBA" id="ARBA00022741"/>
    </source>
</evidence>
<dbReference type="PANTHER" id="PTHR44329">
    <property type="entry name" value="SERINE/THREONINE-PROTEIN KINASE TNNI3K-RELATED"/>
    <property type="match status" value="1"/>
</dbReference>
<dbReference type="PIRSF" id="PIRSF000654">
    <property type="entry name" value="Integrin-linked_kinase"/>
    <property type="match status" value="1"/>
</dbReference>
<reference evidence="8" key="1">
    <citation type="submission" date="2018-02" db="EMBL/GenBank/DDBJ databases">
        <authorList>
            <person name="Cohen D.B."/>
            <person name="Kent A.D."/>
        </authorList>
    </citation>
    <scope>NUCLEOTIDE SEQUENCE</scope>
</reference>
<dbReference type="Gene3D" id="1.10.510.10">
    <property type="entry name" value="Transferase(Phosphotransferase) domain 1"/>
    <property type="match status" value="1"/>
</dbReference>
<dbReference type="CDD" id="cd13999">
    <property type="entry name" value="STKc_MAP3K-like"/>
    <property type="match status" value="1"/>
</dbReference>
<dbReference type="PANTHER" id="PTHR44329:SF280">
    <property type="entry name" value="PROTEIN KINASE"/>
    <property type="match status" value="1"/>
</dbReference>
<keyword evidence="2" id="KW-0547">Nucleotide-binding</keyword>
<dbReference type="GO" id="GO:0005524">
    <property type="term" value="F:ATP binding"/>
    <property type="evidence" value="ECO:0007669"/>
    <property type="project" value="UniProtKB-KW"/>
</dbReference>
<dbReference type="GO" id="GO:0004674">
    <property type="term" value="F:protein serine/threonine kinase activity"/>
    <property type="evidence" value="ECO:0007669"/>
    <property type="project" value="UniProtKB-EC"/>
</dbReference>
<dbReference type="GO" id="GO:0005886">
    <property type="term" value="C:plasma membrane"/>
    <property type="evidence" value="ECO:0007669"/>
    <property type="project" value="TreeGrafter"/>
</dbReference>
<organism evidence="8">
    <name type="scientific">Fagus sylvatica</name>
    <name type="common">Beechnut</name>
    <dbReference type="NCBI Taxonomy" id="28930"/>
    <lineage>
        <taxon>Eukaryota</taxon>
        <taxon>Viridiplantae</taxon>
        <taxon>Streptophyta</taxon>
        <taxon>Embryophyta</taxon>
        <taxon>Tracheophyta</taxon>
        <taxon>Spermatophyta</taxon>
        <taxon>Magnoliopsida</taxon>
        <taxon>eudicotyledons</taxon>
        <taxon>Gunneridae</taxon>
        <taxon>Pentapetalae</taxon>
        <taxon>rosids</taxon>
        <taxon>fabids</taxon>
        <taxon>Fagales</taxon>
        <taxon>Fagaceae</taxon>
        <taxon>Fagus</taxon>
    </lineage>
</organism>
<dbReference type="SMART" id="SM00220">
    <property type="entry name" value="S_TKc"/>
    <property type="match status" value="1"/>
</dbReference>
<dbReference type="AlphaFoldDB" id="A0A2N9GPW2"/>
<accession>A0A2N9GPW2</accession>
<dbReference type="SUPFAM" id="SSF56112">
    <property type="entry name" value="Protein kinase-like (PK-like)"/>
    <property type="match status" value="1"/>
</dbReference>
<dbReference type="PRINTS" id="PR00109">
    <property type="entry name" value="TYRKINASE"/>
</dbReference>
<dbReference type="InterPro" id="IPR001245">
    <property type="entry name" value="Ser-Thr/Tyr_kinase_cat_dom"/>
</dbReference>
<dbReference type="InterPro" id="IPR000719">
    <property type="entry name" value="Prot_kinase_dom"/>
</dbReference>
<dbReference type="Pfam" id="PF07714">
    <property type="entry name" value="PK_Tyr_Ser-Thr"/>
    <property type="match status" value="1"/>
</dbReference>
<dbReference type="Gene3D" id="3.30.200.20">
    <property type="entry name" value="Phosphorylase Kinase, domain 1"/>
    <property type="match status" value="1"/>
</dbReference>
<keyword evidence="3" id="KW-0418">Kinase</keyword>
<comment type="catalytic activity">
    <reaction evidence="5">
        <text>L-threonyl-[protein] + ATP = O-phospho-L-threonyl-[protein] + ADP + H(+)</text>
        <dbReference type="Rhea" id="RHEA:46608"/>
        <dbReference type="Rhea" id="RHEA-COMP:11060"/>
        <dbReference type="Rhea" id="RHEA-COMP:11605"/>
        <dbReference type="ChEBI" id="CHEBI:15378"/>
        <dbReference type="ChEBI" id="CHEBI:30013"/>
        <dbReference type="ChEBI" id="CHEBI:30616"/>
        <dbReference type="ChEBI" id="CHEBI:61977"/>
        <dbReference type="ChEBI" id="CHEBI:456216"/>
        <dbReference type="EC" id="2.7.11.1"/>
    </reaction>
</comment>
<dbReference type="PROSITE" id="PS50011">
    <property type="entry name" value="PROTEIN_KINASE_DOM"/>
    <property type="match status" value="1"/>
</dbReference>
<sequence length="357" mass="40963">MEERSKVFVKADMIDDIKRIDEQLQRHLNRVWAMQNLDKGNKVRITQKQDWEIDPTKLIIKQVIARGAFGTVHRGLYDGKDVAVKVLECGEGKRTEAEIASLRTAFKQEVSVWHKLDHPNVAKYIGATLSTSGLKCHTHNKRIDMQNNSACVIIEYLPRGTLKSYLIKNRERKLAFKIVIRIALDLARGLSYLHSQKIVHRDIKTENLLLDKNHTLKIVDFGVARIEASNPNEMTGSTGTLGYMAPEVFENQPYDRKCDVYSFGICLWEIYCCDMAFPNHRFSDLNSSVSYQNMRPEIPNCCPSNLAKIMMQCWDENANKRPEMEEIVTMLKAIDSSKSKGMTPLYEPYGCLFFCCQ</sequence>
<keyword evidence="1" id="KW-0808">Transferase</keyword>
<evidence type="ECO:0000259" key="7">
    <source>
        <dbReference type="PROSITE" id="PS50011"/>
    </source>
</evidence>
<gene>
    <name evidence="8" type="ORF">FSB_LOCUS29312</name>
</gene>
<dbReference type="InterPro" id="IPR011009">
    <property type="entry name" value="Kinase-like_dom_sf"/>
</dbReference>
<dbReference type="FunFam" id="3.30.200.20:FF:000034">
    <property type="entry name" value="Kinase suppressor of Ras 1"/>
    <property type="match status" value="1"/>
</dbReference>
<evidence type="ECO:0000256" key="4">
    <source>
        <dbReference type="ARBA" id="ARBA00022840"/>
    </source>
</evidence>
<comment type="catalytic activity">
    <reaction evidence="6">
        <text>L-seryl-[protein] + ATP = O-phospho-L-seryl-[protein] + ADP + H(+)</text>
        <dbReference type="Rhea" id="RHEA:17989"/>
        <dbReference type="Rhea" id="RHEA-COMP:9863"/>
        <dbReference type="Rhea" id="RHEA-COMP:11604"/>
        <dbReference type="ChEBI" id="CHEBI:15378"/>
        <dbReference type="ChEBI" id="CHEBI:29999"/>
        <dbReference type="ChEBI" id="CHEBI:30616"/>
        <dbReference type="ChEBI" id="CHEBI:83421"/>
        <dbReference type="ChEBI" id="CHEBI:456216"/>
        <dbReference type="EC" id="2.7.11.1"/>
    </reaction>
</comment>
<dbReference type="InterPro" id="IPR051681">
    <property type="entry name" value="Ser/Thr_Kinases-Pseudokinases"/>
</dbReference>
<dbReference type="InterPro" id="IPR008271">
    <property type="entry name" value="Ser/Thr_kinase_AS"/>
</dbReference>
<feature type="domain" description="Protein kinase" evidence="7">
    <location>
        <begin position="58"/>
        <end position="334"/>
    </location>
</feature>
<evidence type="ECO:0000256" key="5">
    <source>
        <dbReference type="ARBA" id="ARBA00047899"/>
    </source>
</evidence>